<proteinExistence type="predicted"/>
<sequence length="349" mass="39436">MLNFNTSFGNNLFTNLNINVKKNQSSLNSSNSNVKNLQELKEGSNTNNKVLGYKVDKDGYFTSEFNKAAGIPEDIKIHSSTMESLVSNWASSDDPLRVFRHVDIAKTIGNAYKILSQVVGEDVLNSKDSFTLDEIAKFPQGYKYNAQTMQVVDTYNNIKNTFNEILLEEKNSIINQRIDISYLFNNTYEEFTKNEAATHDIFGGIDDFDTTPSKYTNSDGSITKGGLLIALINSNMYIIEGEASSNGKIQGFDKSMSAEDIKNYNPADDPKAVGEFSVSFKPNLKISNSILNENDNSAKGFDELFKNYKDPISKIFEDMEKFQKEQLERLEKQRKAKRLAEQRKVDIRV</sequence>
<protein>
    <submittedName>
        <fullName evidence="2">Uncharacterized protein</fullName>
    </submittedName>
</protein>
<reference evidence="2 3" key="1">
    <citation type="submission" date="2018-05" db="EMBL/GenBank/DDBJ databases">
        <title>Novel Campyloabacter and Helicobacter Species and Strains.</title>
        <authorList>
            <person name="Mannion A.J."/>
            <person name="Shen Z."/>
            <person name="Fox J.G."/>
        </authorList>
    </citation>
    <scope>NUCLEOTIDE SEQUENCE [LARGE SCALE GENOMIC DNA]</scope>
    <source>
        <strain evidence="3">MIT17-670</strain>
    </source>
</reference>
<dbReference type="EMBL" id="NXMA01000006">
    <property type="protein sequence ID" value="TKX32324.1"/>
    <property type="molecule type" value="Genomic_DNA"/>
</dbReference>
<comment type="caution">
    <text evidence="2">The sequence shown here is derived from an EMBL/GenBank/DDBJ whole genome shotgun (WGS) entry which is preliminary data.</text>
</comment>
<evidence type="ECO:0000313" key="2">
    <source>
        <dbReference type="EMBL" id="TKX32324.1"/>
    </source>
</evidence>
<evidence type="ECO:0000256" key="1">
    <source>
        <dbReference type="SAM" id="Coils"/>
    </source>
</evidence>
<dbReference type="NCBIfam" id="NF046095">
    <property type="entry name" value="flg_dep_Cj0814"/>
    <property type="match status" value="1"/>
</dbReference>
<keyword evidence="3" id="KW-1185">Reference proteome</keyword>
<keyword evidence="1" id="KW-0175">Coiled coil</keyword>
<dbReference type="InterPro" id="IPR058078">
    <property type="entry name" value="Cj0814-like"/>
</dbReference>
<accession>A0A4U7BTR3</accession>
<gene>
    <name evidence="2" type="ORF">CQA76_04385</name>
</gene>
<dbReference type="OrthoDB" id="5353150at2"/>
<dbReference type="RefSeq" id="WP_137622233.1">
    <property type="nucleotide sequence ID" value="NZ_NXMA01000006.1"/>
</dbReference>
<dbReference type="AlphaFoldDB" id="A0A4U7BTR3"/>
<organism evidence="2 3">
    <name type="scientific">Campylobacter aviculae</name>
    <dbReference type="NCBI Taxonomy" id="2510190"/>
    <lineage>
        <taxon>Bacteria</taxon>
        <taxon>Pseudomonadati</taxon>
        <taxon>Campylobacterota</taxon>
        <taxon>Epsilonproteobacteria</taxon>
        <taxon>Campylobacterales</taxon>
        <taxon>Campylobacteraceae</taxon>
        <taxon>Campylobacter</taxon>
    </lineage>
</organism>
<name>A0A4U7BTR3_9BACT</name>
<dbReference type="Proteomes" id="UP000310353">
    <property type="component" value="Unassembled WGS sequence"/>
</dbReference>
<evidence type="ECO:0000313" key="3">
    <source>
        <dbReference type="Proteomes" id="UP000310353"/>
    </source>
</evidence>
<feature type="coiled-coil region" evidence="1">
    <location>
        <begin position="313"/>
        <end position="343"/>
    </location>
</feature>